<dbReference type="SUPFAM" id="SSF49562">
    <property type="entry name" value="C2 domain (Calcium/lipid-binding domain, CaLB)"/>
    <property type="match status" value="1"/>
</dbReference>
<accession>A0A2V3ISY9</accession>
<dbReference type="SMART" id="SM00239">
    <property type="entry name" value="C2"/>
    <property type="match status" value="1"/>
</dbReference>
<evidence type="ECO:0000313" key="2">
    <source>
        <dbReference type="EMBL" id="PXF44847.1"/>
    </source>
</evidence>
<dbReference type="CDD" id="cd04048">
    <property type="entry name" value="C2A_Copine"/>
    <property type="match status" value="1"/>
</dbReference>
<dbReference type="GO" id="GO:0071277">
    <property type="term" value="P:cellular response to calcium ion"/>
    <property type="evidence" value="ECO:0007669"/>
    <property type="project" value="TreeGrafter"/>
</dbReference>
<dbReference type="Proteomes" id="UP000247409">
    <property type="component" value="Unassembled WGS sequence"/>
</dbReference>
<dbReference type="PROSITE" id="PS50004">
    <property type="entry name" value="C2"/>
    <property type="match status" value="1"/>
</dbReference>
<dbReference type="GO" id="GO:0005886">
    <property type="term" value="C:plasma membrane"/>
    <property type="evidence" value="ECO:0007669"/>
    <property type="project" value="TreeGrafter"/>
</dbReference>
<dbReference type="GO" id="GO:0005544">
    <property type="term" value="F:calcium-dependent phospholipid binding"/>
    <property type="evidence" value="ECO:0007669"/>
    <property type="project" value="InterPro"/>
</dbReference>
<dbReference type="InterPro" id="IPR000008">
    <property type="entry name" value="C2_dom"/>
</dbReference>
<evidence type="ECO:0000259" key="1">
    <source>
        <dbReference type="PROSITE" id="PS50004"/>
    </source>
</evidence>
<sequence length="208" mass="23511">MSVSPVSVEHDGSTIGCQLELQIEASNLANMDVFSLSDPFALVEEQKNGKWVEVGRTETIWDVLNPKWVRTFLLPPGTPRSLALRVTIYDRDSKTQNLEKQEVIGSCVCRVDDILKEGCNGKTLELENEDLKETGTVTVIGELCDPSDDDHEVFLGLYLRRRRRQKTQLSPKTYCIARRLERQKGAEMLKRLRCASNFVLINLSPSIS</sequence>
<dbReference type="Pfam" id="PF00168">
    <property type="entry name" value="C2"/>
    <property type="match status" value="1"/>
</dbReference>
<dbReference type="AlphaFoldDB" id="A0A2V3ISY9"/>
<dbReference type="STRING" id="448386.A0A2V3ISY9"/>
<feature type="domain" description="C2" evidence="1">
    <location>
        <begin position="1"/>
        <end position="126"/>
    </location>
</feature>
<name>A0A2V3ISY9_9FLOR</name>
<dbReference type="EMBL" id="NBIV01000080">
    <property type="protein sequence ID" value="PXF44847.1"/>
    <property type="molecule type" value="Genomic_DNA"/>
</dbReference>
<comment type="caution">
    <text evidence="2">The sequence shown here is derived from an EMBL/GenBank/DDBJ whole genome shotgun (WGS) entry which is preliminary data.</text>
</comment>
<dbReference type="Gene3D" id="2.60.40.150">
    <property type="entry name" value="C2 domain"/>
    <property type="match status" value="1"/>
</dbReference>
<organism evidence="2 3">
    <name type="scientific">Gracilariopsis chorda</name>
    <dbReference type="NCBI Taxonomy" id="448386"/>
    <lineage>
        <taxon>Eukaryota</taxon>
        <taxon>Rhodophyta</taxon>
        <taxon>Florideophyceae</taxon>
        <taxon>Rhodymeniophycidae</taxon>
        <taxon>Gracilariales</taxon>
        <taxon>Gracilariaceae</taxon>
        <taxon>Gracilariopsis</taxon>
    </lineage>
</organism>
<protein>
    <submittedName>
        <fullName evidence="2">Copine-5</fullName>
    </submittedName>
</protein>
<dbReference type="OrthoDB" id="5855668at2759"/>
<proteinExistence type="predicted"/>
<gene>
    <name evidence="2" type="ORF">BWQ96_05430</name>
</gene>
<dbReference type="InterPro" id="IPR045052">
    <property type="entry name" value="Copine"/>
</dbReference>
<dbReference type="PANTHER" id="PTHR10857:SF106">
    <property type="entry name" value="C2 DOMAIN-CONTAINING PROTEIN"/>
    <property type="match status" value="1"/>
</dbReference>
<dbReference type="InterPro" id="IPR035892">
    <property type="entry name" value="C2_domain_sf"/>
</dbReference>
<reference evidence="2 3" key="1">
    <citation type="journal article" date="2018" name="Mol. Biol. Evol.">
        <title>Analysis of the draft genome of the red seaweed Gracilariopsis chorda provides insights into genome size evolution in Rhodophyta.</title>
        <authorList>
            <person name="Lee J."/>
            <person name="Yang E.C."/>
            <person name="Graf L."/>
            <person name="Yang J.H."/>
            <person name="Qiu H."/>
            <person name="Zel Zion U."/>
            <person name="Chan C.X."/>
            <person name="Stephens T.G."/>
            <person name="Weber A.P.M."/>
            <person name="Boo G.H."/>
            <person name="Boo S.M."/>
            <person name="Kim K.M."/>
            <person name="Shin Y."/>
            <person name="Jung M."/>
            <person name="Lee S.J."/>
            <person name="Yim H.S."/>
            <person name="Lee J.H."/>
            <person name="Bhattacharya D."/>
            <person name="Yoon H.S."/>
        </authorList>
    </citation>
    <scope>NUCLEOTIDE SEQUENCE [LARGE SCALE GENOMIC DNA]</scope>
    <source>
        <strain evidence="2 3">SKKU-2015</strain>
        <tissue evidence="2">Whole body</tissue>
    </source>
</reference>
<dbReference type="PANTHER" id="PTHR10857">
    <property type="entry name" value="COPINE"/>
    <property type="match status" value="1"/>
</dbReference>
<keyword evidence="3" id="KW-1185">Reference proteome</keyword>
<evidence type="ECO:0000313" key="3">
    <source>
        <dbReference type="Proteomes" id="UP000247409"/>
    </source>
</evidence>